<organism evidence="1 2">
    <name type="scientific">Hungatella hathewayi</name>
    <dbReference type="NCBI Taxonomy" id="154046"/>
    <lineage>
        <taxon>Bacteria</taxon>
        <taxon>Bacillati</taxon>
        <taxon>Bacillota</taxon>
        <taxon>Clostridia</taxon>
        <taxon>Lachnospirales</taxon>
        <taxon>Lachnospiraceae</taxon>
        <taxon>Hungatella</taxon>
    </lineage>
</organism>
<protein>
    <submittedName>
        <fullName evidence="1">Uncharacterized protein</fullName>
    </submittedName>
</protein>
<accession>A0AA37JP13</accession>
<gene>
    <name evidence="1" type="ORF">CE91St55_43870</name>
</gene>
<evidence type="ECO:0000313" key="2">
    <source>
        <dbReference type="Proteomes" id="UP001055091"/>
    </source>
</evidence>
<proteinExistence type="predicted"/>
<dbReference type="EMBL" id="BQNJ01000002">
    <property type="protein sequence ID" value="GKH02406.1"/>
    <property type="molecule type" value="Genomic_DNA"/>
</dbReference>
<reference evidence="1" key="1">
    <citation type="submission" date="2022-01" db="EMBL/GenBank/DDBJ databases">
        <title>Novel bile acid biosynthetic pathways are enriched in the microbiome of centenarians.</title>
        <authorList>
            <person name="Sato Y."/>
            <person name="Atarashi K."/>
            <person name="Plichta R.D."/>
            <person name="Arai Y."/>
            <person name="Sasajima S."/>
            <person name="Kearney M.S."/>
            <person name="Suda W."/>
            <person name="Takeshita K."/>
            <person name="Sasaki T."/>
            <person name="Okamoto S."/>
            <person name="Skelly N.A."/>
            <person name="Okamura Y."/>
            <person name="Vlamakis H."/>
            <person name="Li Y."/>
            <person name="Tanoue T."/>
            <person name="Takei H."/>
            <person name="Nittono H."/>
            <person name="Narushima S."/>
            <person name="Irie J."/>
            <person name="Itoh H."/>
            <person name="Moriya K."/>
            <person name="Sugiura Y."/>
            <person name="Suematsu M."/>
            <person name="Moritoki N."/>
            <person name="Shibata S."/>
            <person name="Littman R.D."/>
            <person name="Fischbach A.M."/>
            <person name="Uwamino Y."/>
            <person name="Inoue T."/>
            <person name="Honda A."/>
            <person name="Hattori M."/>
            <person name="Murai T."/>
            <person name="Xavier J.R."/>
            <person name="Hirose N."/>
            <person name="Honda K."/>
        </authorList>
    </citation>
    <scope>NUCLEOTIDE SEQUENCE</scope>
    <source>
        <strain evidence="1">CE91-St55</strain>
    </source>
</reference>
<dbReference type="Proteomes" id="UP001055091">
    <property type="component" value="Unassembled WGS sequence"/>
</dbReference>
<sequence length="85" mass="9975">MWSRKLVKNKIYAVLFILLGALSVPIEWDATFFLFTLIMGGCLFFSKENWIYEGEKDDGTSREKAYSKVRTERENRYIQSHKGTT</sequence>
<dbReference type="AlphaFoldDB" id="A0AA37JP13"/>
<evidence type="ECO:0000313" key="1">
    <source>
        <dbReference type="EMBL" id="GKH02406.1"/>
    </source>
</evidence>
<name>A0AA37JP13_9FIRM</name>
<comment type="caution">
    <text evidence="1">The sequence shown here is derived from an EMBL/GenBank/DDBJ whole genome shotgun (WGS) entry which is preliminary data.</text>
</comment>